<dbReference type="GO" id="GO:0003676">
    <property type="term" value="F:nucleic acid binding"/>
    <property type="evidence" value="ECO:0007669"/>
    <property type="project" value="InterPro"/>
</dbReference>
<protein>
    <submittedName>
        <fullName evidence="6">RNase H type-1 domain-containing protein</fullName>
    </submittedName>
</protein>
<evidence type="ECO:0000256" key="1">
    <source>
        <dbReference type="PROSITE-ProRule" id="PRU00042"/>
    </source>
</evidence>
<dbReference type="OrthoDB" id="6105938at2759"/>
<dbReference type="GO" id="GO:0004523">
    <property type="term" value="F:RNA-DNA hybrid ribonuclease activity"/>
    <property type="evidence" value="ECO:0007669"/>
    <property type="project" value="InterPro"/>
</dbReference>
<name>A0A9P1BIG5_9DINO</name>
<dbReference type="GO" id="GO:0008270">
    <property type="term" value="F:zinc ion binding"/>
    <property type="evidence" value="ECO:0007669"/>
    <property type="project" value="UniProtKB-KW"/>
</dbReference>
<evidence type="ECO:0000259" key="4">
    <source>
        <dbReference type="PROSITE" id="PS50879"/>
    </source>
</evidence>
<evidence type="ECO:0000259" key="3">
    <source>
        <dbReference type="PROSITE" id="PS50157"/>
    </source>
</evidence>
<dbReference type="InterPro" id="IPR013087">
    <property type="entry name" value="Znf_C2H2_type"/>
</dbReference>
<feature type="region of interest" description="Disordered" evidence="2">
    <location>
        <begin position="2636"/>
        <end position="2660"/>
    </location>
</feature>
<dbReference type="PROSITE" id="PS50157">
    <property type="entry name" value="ZINC_FINGER_C2H2_2"/>
    <property type="match status" value="1"/>
</dbReference>
<feature type="domain" description="RNase H type-1" evidence="4">
    <location>
        <begin position="700"/>
        <end position="851"/>
    </location>
</feature>
<accession>A0A9P1BIG5</accession>
<dbReference type="Gene3D" id="3.60.10.10">
    <property type="entry name" value="Endonuclease/exonuclease/phosphatase"/>
    <property type="match status" value="1"/>
</dbReference>
<dbReference type="InterPro" id="IPR012337">
    <property type="entry name" value="RNaseH-like_sf"/>
</dbReference>
<dbReference type="Gene3D" id="3.30.160.60">
    <property type="entry name" value="Classic Zinc Finger"/>
    <property type="match status" value="1"/>
</dbReference>
<dbReference type="SUPFAM" id="SSF56219">
    <property type="entry name" value="DNase I-like"/>
    <property type="match status" value="1"/>
</dbReference>
<sequence length="3472" mass="392245">MLLSFQILMDLMLVHLNKRINKRLAAEISLTGLTGNSKFGKDCKKRAQQKTRMENTDTESNHTSLDEETCTGVWRDTTVFTINGMTSQIVLPWHRFQDFPSLLRPLFGISEHEEVFAYSVDHPPADLDAQDHECLIMRTNLQPPSSHILRLILVDIEVYPGGEVQPTTYARRTTWMPHTANRLSILRLLGLEEHYQEDQTRCHLWVNRIWVDPEHDVPVHFDNGDSIIAIIADEQLINELTSEDTDDQDSMRFANGDWNRELHNRFLRQAVVEMEEEGPAAYVVTWLLQEHRQPSCWTPRVVKLTEDYTAWSDLIVVILYPDEEQLRPFCRVRWGDFTFGVIGAPFEPDIVHSGVGLDVLLPHQELIPPTTEPLTIFGEAMHQNDHEEVVLMQTNHPSTMASADGMTTPISTAACPGDTNFTFDPEAPAFVPGQPSIATQSEFVQELHDNWRATAFAWEDETSSCTILVWMVDHSWTEPHSYMPRPVRLYEDFTTWEERIVTAWNDLLQPGLPRELHLVHPTPPTADNMIAAHVIVIQRPRDDWVTSVVTCLDSTNQPQTMHQAAVTTHEHILLDNLLRIFHLYHACIGQGATHACAAWYDRVPLERTLDGSQTRERLTTDVVAHAQWLLESSVARPALKLAEMLAPPTLLQVDFRSVENMSTTIFNIDLGSVQPRASVVKWHPSTQELLEFIPDWQGEAPTGISFFTDGSAANFTNQRRSSAAVVRIIHTACGDRFGGFRCYDTSINGFAPHAEAVAILTAVLWTAQMCELNPHLQGSTFCFHFDCLFAGMNAHGQWRTNAHESIQHLSRAIVHWLETRYRIHAQWHHVKAHSGQPWNEAADAAAWAAVSQWIPQIDFCSIQHQLLSDEPGVAWLWMLDLAEQHHPAVPAITDGIMTVNASAALSIPSTAANHPFLARPEMQPDDLQETHLTLTCATANVLTLYQNKQEYGKGITARMESLLQAFADEGINVIGVQETRSQINGHTTCHDFHILSAPATAKGVCGIQLWVRKRWKLPQGFLHIATSNLRIVATDPQYLLVRLCHDGLRLLFLVGHAPNCPTFDEATQFWSKLGKAIPSSMRSWSLIVLVDANARTWRKSILREIFQTWRWGKIQDDVRCLQPWMRVLHQALALHSGQHHRLCLQVAAAVRHDDVQFYKTLAAEQSDVAADEGITGLWRKIRHLLPKGVAKKRANIRCRGPQVDDLTRHYSNLEAGKEIAYPALLTQCAQQQSEAQADLPLMISLHEIPTRVEVEQVCKLAKKGKAPGLDGIQAEQLQQMMIWPGSPIADIAYNILMTALLKDLQVGLHQLPLIQQANSFLDSLSPTIAWVDDIALPLPCLAACQLDNLLQQAMTVVHQTYAGKTEAILQYRGIDAPACRRERFIDSFGQIDIPGYDPLHIVTKYTHLGIVMAQSCDIQQDLKLKMGKASAAFRSMSKTIFLNRKLEIRLRLKLLETLVLPILFYGCGAWPLLSTRQFASVSSAIVKWQRQIAGEGYWNAEQVTDAEFRARWRLPPLAVRLAKHRLLFLLQLQRHGPQVVWESITAEDEICRTSWLDAVRQALQWLGTMIADLKDREWTCEAILTWTSQADATMPNQIRRAVARFLTQEETIHHVARMHRDIRELCQQHGVVFDQTPTLQEPLPDLFPCSMCSRAFSTIQGLNAHQWKQHAHISEERRFVYSGVCECCRKCFWTAQRLQQHLRYSKRKANGCFWWVQRHLDPLLQPERVDIPEPLQGQHRLPCTAAAGPCQLDVTTKWSRDHARAWKLWQHEWHQQGFPEDLSDELCHEVLEAISATTRQWCADDTQDLSWRWCKTVEIYNTDPVRHAQAIWAFALWGRTRLYDLLDEIEEVDQKISSETQYLDLLYELPVAKLVDRLEQLHRAAPPAAPLPEIPTSTRDQRAHLPLESTRNAYDHSHALLGDCHYWAKRLIEQYFPNFEVIMLSLDTAVGGTHCDLLNGPGLESLHRIAQAGVVAGNLAGPPCETWSAARHLQPPPDSHERWPRPLRSAQRAWGLEYLTHRELCQLATGSALMLSNFKIEITVVLRGGASLLEHPDIPECQDYASIWRTPVQYRLCHAAPGHQRIHIQQWKYGSKAVKPTLIRAMGLPASAAVLHGQALQGLAKPEKHLSGRDVETGQFRTACAKEYPEGLCRALVTTLFQGLAKRRRAEGIVVRPMSQLGERDIQWLTLVEHLSNTNFVNNDFHFPEKIPKTCPCQSTLTGLQWFLHTKGFQRLTVKQLARIHTILSAHHSKDPLFLRRIQKEMASLKAPPWRCRACLKTLKGQMPRCAWCGGHWQQCYDPNFVPGEGQRPKSVPRAYQDSQAAVPWNYQQPQHSQTDWGQNAGHGRGHGSGRSPRQRSRRYRGGNNGQHQQHSAPVQQAPLPAPAPMMHKGDGKGQTSMKGSGVSPVLAPPPPPPIIVPAPQGYGNAIAPQAAQPQDGIWGPQMVAQDTSLYAPSPAAPSDAEVRLRSLLRELKKAPEESLPAGLQEEVKKNTAREEELTTKGLHRAVDKVKKAKKAVSAATSARVKLMTDWRIFLQQSVTTWQEYTTMFQTQAQAMQENLDNALEALAAAKRNFHEQSASLKENDTETISDDDKEPQDSEMNLQLENSKRIHEGLTTVVTSLQDLTEKAELEEQKAKRQRKAPDPTDDEVGDLSGSALPSMQPFGAFLRAVRVLQETADAIQDQNVAAPDIDTYAPWVQDVHELWTRLAVLGPGGAEILGRLETWYTDHDSFQRCYNSRIAVFADDYENWEAQLKLLWRDRIRSDEPIECFLIYPPPDDRAEQTIGQMMIVQRAAAFQRSVLISVYDSDYDQGRAHSHALVMGDRIDLQSVTTMIQAGEDCPPDRPANVWSLWFGTRQFHPHERAFARHGHAFRFLIHRRPLDAPADPLASDSDDLRQRLRAMIGDAPPSPRIEYMISAPSWLQTLQRTFDSFATTEREDEGPVAYVAAWYVNCHRQPRCQPHRTVRLRSDISAWQRTLMEAWRDRLDMRLRTELYWVDPTPQNPPTQNLIGHVLIVQEPRRDHVVVLLSGVAHLGYQDDIHYSAVCIHERQTAPSIVDILPVPSHLRSFNFHVGIGPREFLRDASYRLENGDNIVIDIDVEVPVREDLHPRSETDETNLLQRRPLHRKLPIVDSSGVPDQPVMQNGEVIQLANLLPSPVWTVINCQSIADLRQRLTTFPAPQVCFDLQTTKCTQVTADALQATPFWTFEYPLAFEFYTDGAFNSARSLAAAGVVLIVQTQHGNRFGGYLTSWCATTASAPRAEASAVILAVHWACYLVVALCFSSTPMSLMYDNVYAGQATSPQTLLSFSNVVCMKGPTNVHFHGYGSMKSQLEGMVMRQSCTTISGGSMRLPLLSTCLISKPNHLNEDVSNIKAHTCKPSRSVYALPQLMFLPCILNKIMVDPFLGHEPNSWPCSFCRPEYIASVFRKRGVAILVISPLSHSTSFPPVPLLEDMEVSNFGLRTRSP</sequence>
<evidence type="ECO:0000313" key="5">
    <source>
        <dbReference type="EMBL" id="CAI3973932.1"/>
    </source>
</evidence>
<dbReference type="PROSITE" id="PS00028">
    <property type="entry name" value="ZINC_FINGER_C2H2_1"/>
    <property type="match status" value="1"/>
</dbReference>
<feature type="region of interest" description="Disordered" evidence="2">
    <location>
        <begin position="2332"/>
        <end position="2409"/>
    </location>
</feature>
<dbReference type="EMBL" id="CAMXCT030000109">
    <property type="protein sequence ID" value="CAL4761244.1"/>
    <property type="molecule type" value="Genomic_DNA"/>
</dbReference>
<evidence type="ECO:0000256" key="2">
    <source>
        <dbReference type="SAM" id="MobiDB-lite"/>
    </source>
</evidence>
<dbReference type="InterPro" id="IPR036691">
    <property type="entry name" value="Endo/exonu/phosph_ase_sf"/>
</dbReference>
<comment type="caution">
    <text evidence="5">The sequence shown here is derived from an EMBL/GenBank/DDBJ whole genome shotgun (WGS) entry which is preliminary data.</text>
</comment>
<reference evidence="5" key="1">
    <citation type="submission" date="2022-10" db="EMBL/GenBank/DDBJ databases">
        <authorList>
            <person name="Chen Y."/>
            <person name="Dougan E. K."/>
            <person name="Chan C."/>
            <person name="Rhodes N."/>
            <person name="Thang M."/>
        </authorList>
    </citation>
    <scope>NUCLEOTIDE SEQUENCE</scope>
</reference>
<gene>
    <name evidence="5" type="ORF">C1SCF055_LOCUS2376</name>
</gene>
<evidence type="ECO:0000313" key="6">
    <source>
        <dbReference type="EMBL" id="CAL4761244.1"/>
    </source>
</evidence>
<feature type="compositionally biased region" description="Acidic residues" evidence="2">
    <location>
        <begin position="2590"/>
        <end position="2599"/>
    </location>
</feature>
<organism evidence="5">
    <name type="scientific">Cladocopium goreaui</name>
    <dbReference type="NCBI Taxonomy" id="2562237"/>
    <lineage>
        <taxon>Eukaryota</taxon>
        <taxon>Sar</taxon>
        <taxon>Alveolata</taxon>
        <taxon>Dinophyceae</taxon>
        <taxon>Suessiales</taxon>
        <taxon>Symbiodiniaceae</taxon>
        <taxon>Cladocopium</taxon>
    </lineage>
</organism>
<feature type="domain" description="C2H2-type" evidence="3">
    <location>
        <begin position="1647"/>
        <end position="1677"/>
    </location>
</feature>
<dbReference type="PROSITE" id="PS50879">
    <property type="entry name" value="RNASE_H_1"/>
    <property type="match status" value="1"/>
</dbReference>
<dbReference type="Gene3D" id="3.30.420.10">
    <property type="entry name" value="Ribonuclease H-like superfamily/Ribonuclease H"/>
    <property type="match status" value="1"/>
</dbReference>
<dbReference type="EMBL" id="CAMXCT020000109">
    <property type="protein sequence ID" value="CAL1127307.1"/>
    <property type="molecule type" value="Genomic_DNA"/>
</dbReference>
<dbReference type="EMBL" id="CAMXCT010000109">
    <property type="protein sequence ID" value="CAI3973932.1"/>
    <property type="molecule type" value="Genomic_DNA"/>
</dbReference>
<dbReference type="SUPFAM" id="SSF53098">
    <property type="entry name" value="Ribonuclease H-like"/>
    <property type="match status" value="1"/>
</dbReference>
<feature type="region of interest" description="Disordered" evidence="2">
    <location>
        <begin position="2579"/>
        <end position="2602"/>
    </location>
</feature>
<reference evidence="6 7" key="2">
    <citation type="submission" date="2024-05" db="EMBL/GenBank/DDBJ databases">
        <authorList>
            <person name="Chen Y."/>
            <person name="Shah S."/>
            <person name="Dougan E. K."/>
            <person name="Thang M."/>
            <person name="Chan C."/>
        </authorList>
    </citation>
    <scope>NUCLEOTIDE SEQUENCE [LARGE SCALE GENOMIC DNA]</scope>
</reference>
<feature type="region of interest" description="Disordered" evidence="2">
    <location>
        <begin position="45"/>
        <end position="64"/>
    </location>
</feature>
<proteinExistence type="predicted"/>
<keyword evidence="7" id="KW-1185">Reference proteome</keyword>
<dbReference type="InterPro" id="IPR036397">
    <property type="entry name" value="RNaseH_sf"/>
</dbReference>
<feature type="compositionally biased region" description="Polar residues" evidence="2">
    <location>
        <begin position="2332"/>
        <end position="2341"/>
    </location>
</feature>
<dbReference type="Proteomes" id="UP001152797">
    <property type="component" value="Unassembled WGS sequence"/>
</dbReference>
<feature type="compositionally biased region" description="Basic residues" evidence="2">
    <location>
        <begin position="2348"/>
        <end position="2365"/>
    </location>
</feature>
<feature type="compositionally biased region" description="Basic and acidic residues" evidence="2">
    <location>
        <begin position="2636"/>
        <end position="2648"/>
    </location>
</feature>
<keyword evidence="1" id="KW-0862">Zinc</keyword>
<keyword evidence="1" id="KW-0479">Metal-binding</keyword>
<keyword evidence="1" id="KW-0863">Zinc-finger</keyword>
<dbReference type="InterPro" id="IPR002156">
    <property type="entry name" value="RNaseH_domain"/>
</dbReference>
<evidence type="ECO:0000313" key="7">
    <source>
        <dbReference type="Proteomes" id="UP001152797"/>
    </source>
</evidence>